<sequence>MKGSPRNMTTPSSADSPPAVSIQQPWAELILQGKKSIEVRSWNPTYRGPVWLHTGLKVNEELDQQFGLSGLYRGGFVGRFQLANIIRFDVDRWSMWRSRHLVEGPMIGELYGWMIREPIRMRPIPSKGKLGLFHPEPEVQHLLDSSID</sequence>
<dbReference type="RefSeq" id="WP_320222770.1">
    <property type="nucleotide sequence ID" value="NZ_JAVIIW010000025.1"/>
</dbReference>
<feature type="region of interest" description="Disordered" evidence="1">
    <location>
        <begin position="1"/>
        <end position="20"/>
    </location>
</feature>
<evidence type="ECO:0000313" key="4">
    <source>
        <dbReference type="Proteomes" id="UP001287059"/>
    </source>
</evidence>
<evidence type="ECO:0000313" key="3">
    <source>
        <dbReference type="EMBL" id="MDX8480908.1"/>
    </source>
</evidence>
<dbReference type="Proteomes" id="UP001287059">
    <property type="component" value="Unassembled WGS sequence"/>
</dbReference>
<dbReference type="Pfam" id="PF04266">
    <property type="entry name" value="ASCH"/>
    <property type="match status" value="1"/>
</dbReference>
<evidence type="ECO:0000256" key="1">
    <source>
        <dbReference type="SAM" id="MobiDB-lite"/>
    </source>
</evidence>
<dbReference type="InterPro" id="IPR007374">
    <property type="entry name" value="ASCH_domain"/>
</dbReference>
<dbReference type="EMBL" id="JAVIIW010000025">
    <property type="protein sequence ID" value="MDX8480908.1"/>
    <property type="molecule type" value="Genomic_DNA"/>
</dbReference>
<comment type="caution">
    <text evidence="3">The sequence shown here is derived from an EMBL/GenBank/DDBJ whole genome shotgun (WGS) entry which is preliminary data.</text>
</comment>
<dbReference type="SUPFAM" id="SSF88697">
    <property type="entry name" value="PUA domain-like"/>
    <property type="match status" value="1"/>
</dbReference>
<proteinExistence type="predicted"/>
<accession>A0ABU4Y3L2</accession>
<protein>
    <submittedName>
        <fullName evidence="3">ASCH domain-containing protein</fullName>
    </submittedName>
</protein>
<reference evidence="3 4" key="1">
    <citation type="submission" date="2023-08" db="EMBL/GenBank/DDBJ databases">
        <title>Implementing the SeqCode for naming new Mesorhizobium species isolated from Vachellia karroo root nodules.</title>
        <authorList>
            <person name="Van Lill M."/>
        </authorList>
    </citation>
    <scope>NUCLEOTIDE SEQUENCE [LARGE SCALE GENOMIC DNA]</scope>
    <source>
        <strain evidence="3 4">VK24D</strain>
    </source>
</reference>
<feature type="domain" description="ASCH" evidence="2">
    <location>
        <begin position="21"/>
        <end position="96"/>
    </location>
</feature>
<feature type="compositionally biased region" description="Polar residues" evidence="1">
    <location>
        <begin position="1"/>
        <end position="15"/>
    </location>
</feature>
<dbReference type="InterPro" id="IPR015947">
    <property type="entry name" value="PUA-like_sf"/>
</dbReference>
<organism evidence="3 4">
    <name type="scientific">Mesorhizobium album</name>
    <dbReference type="NCBI Taxonomy" id="3072314"/>
    <lineage>
        <taxon>Bacteria</taxon>
        <taxon>Pseudomonadati</taxon>
        <taxon>Pseudomonadota</taxon>
        <taxon>Alphaproteobacteria</taxon>
        <taxon>Hyphomicrobiales</taxon>
        <taxon>Phyllobacteriaceae</taxon>
        <taxon>Mesorhizobium</taxon>
    </lineage>
</organism>
<evidence type="ECO:0000259" key="2">
    <source>
        <dbReference type="Pfam" id="PF04266"/>
    </source>
</evidence>
<name>A0ABU4Y3L2_9HYPH</name>
<gene>
    <name evidence="3" type="ORF">RFN28_20970</name>
</gene>
<keyword evidence="4" id="KW-1185">Reference proteome</keyword>
<dbReference type="Gene3D" id="2.30.130.30">
    <property type="entry name" value="Hypothetical protein"/>
    <property type="match status" value="1"/>
</dbReference>